<reference evidence="10" key="1">
    <citation type="journal article" date="2019" name="Int. J. Syst. Evol. Microbiol.">
        <title>The Global Catalogue of Microorganisms (GCM) 10K type strain sequencing project: providing services to taxonomists for standard genome sequencing and annotation.</title>
        <authorList>
            <consortium name="The Broad Institute Genomics Platform"/>
            <consortium name="The Broad Institute Genome Sequencing Center for Infectious Disease"/>
            <person name="Wu L."/>
            <person name="Ma J."/>
        </authorList>
    </citation>
    <scope>NUCLEOTIDE SEQUENCE [LARGE SCALE GENOMIC DNA]</scope>
    <source>
        <strain evidence="10">CGMCC 4.7237</strain>
    </source>
</reference>
<sequence>MQHRKYPFIVGFLIVPLVLYIVFVIWPYLQTFGYSMTDWKGESQSFKFIGFDNYTALFHDGVFRTALWHNILLLIFLPIITILLALFFAFMVNVGGRERAGGVEGVRGAGFYKIVYFFPQVLSVAILIVLFGAVYRSDSSGLLNGVLVKVHLEDANNPIEWLNDPKLVLWCLLAIQIWAGVGFYLVLFSAAMQSIPKDIYEAALLDGAGRSQTFFKVTLPLLWDSVQTSWVYISIFAMDFFALVSGLTPGTGYGGGPDHHSEVMATYLMRNFQFFGKSGYACAQGVIIMLVTLIVSAVTLRASRRDRIEF</sequence>
<dbReference type="InterPro" id="IPR035906">
    <property type="entry name" value="MetI-like_sf"/>
</dbReference>
<evidence type="ECO:0000256" key="6">
    <source>
        <dbReference type="ARBA" id="ARBA00023136"/>
    </source>
</evidence>
<keyword evidence="2 7" id="KW-0813">Transport</keyword>
<keyword evidence="6 7" id="KW-0472">Membrane</keyword>
<evidence type="ECO:0000256" key="3">
    <source>
        <dbReference type="ARBA" id="ARBA00022475"/>
    </source>
</evidence>
<feature type="transmembrane region" description="Helical" evidence="7">
    <location>
        <begin position="71"/>
        <end position="94"/>
    </location>
</feature>
<evidence type="ECO:0000256" key="1">
    <source>
        <dbReference type="ARBA" id="ARBA00004651"/>
    </source>
</evidence>
<dbReference type="CDD" id="cd06261">
    <property type="entry name" value="TM_PBP2"/>
    <property type="match status" value="1"/>
</dbReference>
<evidence type="ECO:0000313" key="10">
    <source>
        <dbReference type="Proteomes" id="UP001595765"/>
    </source>
</evidence>
<accession>A0ABV8HXJ5</accession>
<organism evidence="9 10">
    <name type="scientific">Streptomyces polygonati</name>
    <dbReference type="NCBI Taxonomy" id="1617087"/>
    <lineage>
        <taxon>Bacteria</taxon>
        <taxon>Bacillati</taxon>
        <taxon>Actinomycetota</taxon>
        <taxon>Actinomycetes</taxon>
        <taxon>Kitasatosporales</taxon>
        <taxon>Streptomycetaceae</taxon>
        <taxon>Streptomyces</taxon>
    </lineage>
</organism>
<dbReference type="PANTHER" id="PTHR30193:SF41">
    <property type="entry name" value="DIACETYLCHITOBIOSE UPTAKE SYSTEM PERMEASE PROTEIN NGCF"/>
    <property type="match status" value="1"/>
</dbReference>
<keyword evidence="3" id="KW-1003">Cell membrane</keyword>
<evidence type="ECO:0000256" key="7">
    <source>
        <dbReference type="RuleBase" id="RU363032"/>
    </source>
</evidence>
<dbReference type="PROSITE" id="PS50928">
    <property type="entry name" value="ABC_TM1"/>
    <property type="match status" value="1"/>
</dbReference>
<dbReference type="Gene3D" id="1.10.3720.10">
    <property type="entry name" value="MetI-like"/>
    <property type="match status" value="1"/>
</dbReference>
<feature type="domain" description="ABC transmembrane type-1" evidence="8">
    <location>
        <begin position="67"/>
        <end position="299"/>
    </location>
</feature>
<dbReference type="Pfam" id="PF00528">
    <property type="entry name" value="BPD_transp_1"/>
    <property type="match status" value="1"/>
</dbReference>
<proteinExistence type="inferred from homology"/>
<feature type="transmembrane region" description="Helical" evidence="7">
    <location>
        <begin position="230"/>
        <end position="248"/>
    </location>
</feature>
<dbReference type="SUPFAM" id="SSF161098">
    <property type="entry name" value="MetI-like"/>
    <property type="match status" value="1"/>
</dbReference>
<evidence type="ECO:0000256" key="5">
    <source>
        <dbReference type="ARBA" id="ARBA00022989"/>
    </source>
</evidence>
<evidence type="ECO:0000313" key="9">
    <source>
        <dbReference type="EMBL" id="MFC4034934.1"/>
    </source>
</evidence>
<protein>
    <submittedName>
        <fullName evidence="9">Carbohydrate ABC transporter permease</fullName>
    </submittedName>
</protein>
<evidence type="ECO:0000256" key="4">
    <source>
        <dbReference type="ARBA" id="ARBA00022692"/>
    </source>
</evidence>
<keyword evidence="4 7" id="KW-0812">Transmembrane</keyword>
<dbReference type="EMBL" id="JBHSBB010000019">
    <property type="protein sequence ID" value="MFC4034934.1"/>
    <property type="molecule type" value="Genomic_DNA"/>
</dbReference>
<feature type="transmembrane region" description="Helical" evidence="7">
    <location>
        <begin position="114"/>
        <end position="135"/>
    </location>
</feature>
<keyword evidence="5 7" id="KW-1133">Transmembrane helix</keyword>
<dbReference type="InterPro" id="IPR000515">
    <property type="entry name" value="MetI-like"/>
</dbReference>
<dbReference type="PANTHER" id="PTHR30193">
    <property type="entry name" value="ABC TRANSPORTER PERMEASE PROTEIN"/>
    <property type="match status" value="1"/>
</dbReference>
<comment type="subcellular location">
    <subcellularLocation>
        <location evidence="1 7">Cell membrane</location>
        <topology evidence="1 7">Multi-pass membrane protein</topology>
    </subcellularLocation>
</comment>
<feature type="transmembrane region" description="Helical" evidence="7">
    <location>
        <begin position="7"/>
        <end position="29"/>
    </location>
</feature>
<keyword evidence="10" id="KW-1185">Reference proteome</keyword>
<comment type="similarity">
    <text evidence="7">Belongs to the binding-protein-dependent transport system permease family.</text>
</comment>
<feature type="transmembrane region" description="Helical" evidence="7">
    <location>
        <begin position="278"/>
        <end position="300"/>
    </location>
</feature>
<evidence type="ECO:0000256" key="2">
    <source>
        <dbReference type="ARBA" id="ARBA00022448"/>
    </source>
</evidence>
<dbReference type="RefSeq" id="WP_386434003.1">
    <property type="nucleotide sequence ID" value="NZ_JBHSBB010000019.1"/>
</dbReference>
<comment type="caution">
    <text evidence="9">The sequence shown here is derived from an EMBL/GenBank/DDBJ whole genome shotgun (WGS) entry which is preliminary data.</text>
</comment>
<name>A0ABV8HXJ5_9ACTN</name>
<dbReference type="InterPro" id="IPR051393">
    <property type="entry name" value="ABC_transporter_permease"/>
</dbReference>
<gene>
    <name evidence="9" type="ORF">ACFO3J_26200</name>
</gene>
<feature type="transmembrane region" description="Helical" evidence="7">
    <location>
        <begin position="167"/>
        <end position="187"/>
    </location>
</feature>
<evidence type="ECO:0000259" key="8">
    <source>
        <dbReference type="PROSITE" id="PS50928"/>
    </source>
</evidence>
<dbReference type="Proteomes" id="UP001595765">
    <property type="component" value="Unassembled WGS sequence"/>
</dbReference>